<feature type="compositionally biased region" description="Basic and acidic residues" evidence="1">
    <location>
        <begin position="390"/>
        <end position="399"/>
    </location>
</feature>
<proteinExistence type="predicted"/>
<keyword evidence="3" id="KW-1185">Reference proteome</keyword>
<sequence length="958" mass="102660">MDPEGKPSKRCTSAGSGSVEQSPKKPKGTPTAGVGAGDTSGSKGHRTPVLRDAPSTGTPSAHVRGSGPDSAALLSGGAAGREKEATGRQGKSAMDVVPRRKRSGDTSAAGVGDEVPLVDHKDKCWMLDWVGGIGEPSGGLVLYVVIKDNIVPIGGVVKWSGGNSQFAMLELTMVVNARGKRIANVKRVALRWAKHAGHVVVGHEPVVHASDRISEPKSVLSSSLEAGPSSKPIIIGARPPPSIRTMVAATRVPKSGQIGEKGLCHGQIVPSAPVKRRPTSTKEPVSLVRPPRYELAIPAGSHYFGDDDEENNKEEWERDEEREECEEGGEKEEVESEQTISERGGSGELEGRLGVEYEDKGQEEEMTGEGRYADVHRGSKRTQLLAPGHGHWEADPGRGEMHREVGVEPAHDDAVRLVEKKRKMRQERRSAMDSKKTKQGRVAKQEEGKRKLKMLAVEEVVQRTREAEEAMKKKRQPRKKATKGGVMEKTSVFPPDQPQSNEDAVGKTVTRPPGLQILPHENSNSSGHLSKGFFLEFDENGNQRPEMQFIYVKLDKILDIPDEEFRYNQRFLDRELIDNLYKTMVEPSEAAIRERTTGAAGVNVYALYEKSVLLLIGPHDTMHTDASCTNVRARRVTPCEFDLQSVRKYYWLQLLRDILTGSVVLAPRLNKASHTAGPSGGEHGKPTGPSGGGSTVEGSQGPQETERKGSGSSGGSTVEGSHGRVEHDSGLTLERSRLDRAKSHTVESNSTVGSKTIDGATGKASGPRLETMAGATGKASGPQGGSTTIGGASPVKELRGHVEHDTRPAVTVESNPTVGTGSIAGTSGKALRPIDVVSPVEGSHGRAEHDRGPLLERSQLDRAEKLVVESNPTQQRGSIAGVSAKTSGRKGGVSCEGVSTADQVWATTILVGDSVAMEVDITGTLTELQMPSSTMKAEVRGTFHDTFEGVKKEETLHV</sequence>
<gene>
    <name evidence="2" type="ORF">CBR_g12064</name>
</gene>
<evidence type="ECO:0000313" key="2">
    <source>
        <dbReference type="EMBL" id="GBG72492.1"/>
    </source>
</evidence>
<feature type="compositionally biased region" description="Basic and acidic residues" evidence="1">
    <location>
        <begin position="721"/>
        <end position="745"/>
    </location>
</feature>
<dbReference type="Proteomes" id="UP000265515">
    <property type="component" value="Unassembled WGS sequence"/>
</dbReference>
<dbReference type="Gramene" id="GBG72492">
    <property type="protein sequence ID" value="GBG72492"/>
    <property type="gene ID" value="CBR_g12064"/>
</dbReference>
<organism evidence="2 3">
    <name type="scientific">Chara braunii</name>
    <name type="common">Braun's stonewort</name>
    <dbReference type="NCBI Taxonomy" id="69332"/>
    <lineage>
        <taxon>Eukaryota</taxon>
        <taxon>Viridiplantae</taxon>
        <taxon>Streptophyta</taxon>
        <taxon>Charophyceae</taxon>
        <taxon>Charales</taxon>
        <taxon>Characeae</taxon>
        <taxon>Chara</taxon>
    </lineage>
</organism>
<comment type="caution">
    <text evidence="2">The sequence shown here is derived from an EMBL/GenBank/DDBJ whole genome shotgun (WGS) entry which is preliminary data.</text>
</comment>
<dbReference type="AlphaFoldDB" id="A0A388KR40"/>
<feature type="compositionally biased region" description="Low complexity" evidence="1">
    <location>
        <begin position="65"/>
        <end position="76"/>
    </location>
</feature>
<dbReference type="EMBL" id="BFEA01000166">
    <property type="protein sequence ID" value="GBG72492.1"/>
    <property type="molecule type" value="Genomic_DNA"/>
</dbReference>
<accession>A0A388KR40</accession>
<feature type="compositionally biased region" description="Polar residues" evidence="1">
    <location>
        <begin position="10"/>
        <end position="21"/>
    </location>
</feature>
<feature type="region of interest" description="Disordered" evidence="1">
    <location>
        <begin position="468"/>
        <end position="507"/>
    </location>
</feature>
<reference evidence="2 3" key="1">
    <citation type="journal article" date="2018" name="Cell">
        <title>The Chara Genome: Secondary Complexity and Implications for Plant Terrestrialization.</title>
        <authorList>
            <person name="Nishiyama T."/>
            <person name="Sakayama H."/>
            <person name="Vries J.D."/>
            <person name="Buschmann H."/>
            <person name="Saint-Marcoux D."/>
            <person name="Ullrich K.K."/>
            <person name="Haas F.B."/>
            <person name="Vanderstraeten L."/>
            <person name="Becker D."/>
            <person name="Lang D."/>
            <person name="Vosolsobe S."/>
            <person name="Rombauts S."/>
            <person name="Wilhelmsson P.K.I."/>
            <person name="Janitza P."/>
            <person name="Kern R."/>
            <person name="Heyl A."/>
            <person name="Rumpler F."/>
            <person name="Villalobos L.I.A.C."/>
            <person name="Clay J.M."/>
            <person name="Skokan R."/>
            <person name="Toyoda A."/>
            <person name="Suzuki Y."/>
            <person name="Kagoshima H."/>
            <person name="Schijlen E."/>
            <person name="Tajeshwar N."/>
            <person name="Catarino B."/>
            <person name="Hetherington A.J."/>
            <person name="Saltykova A."/>
            <person name="Bonnot C."/>
            <person name="Breuninger H."/>
            <person name="Symeonidi A."/>
            <person name="Radhakrishnan G.V."/>
            <person name="Van Nieuwerburgh F."/>
            <person name="Deforce D."/>
            <person name="Chang C."/>
            <person name="Karol K.G."/>
            <person name="Hedrich R."/>
            <person name="Ulvskov P."/>
            <person name="Glockner G."/>
            <person name="Delwiche C.F."/>
            <person name="Petrasek J."/>
            <person name="Van de Peer Y."/>
            <person name="Friml J."/>
            <person name="Beilby M."/>
            <person name="Dolan L."/>
            <person name="Kohara Y."/>
            <person name="Sugano S."/>
            <person name="Fujiyama A."/>
            <person name="Delaux P.-M."/>
            <person name="Quint M."/>
            <person name="TheiBen G."/>
            <person name="Hagemann M."/>
            <person name="Harholt J."/>
            <person name="Dunand C."/>
            <person name="Zachgo S."/>
            <person name="Langdale J."/>
            <person name="Maumus F."/>
            <person name="Straeten D.V.D."/>
            <person name="Gould S.B."/>
            <person name="Rensing S.A."/>
        </authorList>
    </citation>
    <scope>NUCLEOTIDE SEQUENCE [LARGE SCALE GENOMIC DNA]</scope>
    <source>
        <strain evidence="2 3">S276</strain>
    </source>
</reference>
<feature type="region of interest" description="Disordered" evidence="1">
    <location>
        <begin position="672"/>
        <end position="793"/>
    </location>
</feature>
<feature type="region of interest" description="Disordered" evidence="1">
    <location>
        <begin position="1"/>
        <end position="114"/>
    </location>
</feature>
<feature type="compositionally biased region" description="Basic and acidic residues" evidence="1">
    <location>
        <begin position="427"/>
        <end position="436"/>
    </location>
</feature>
<feature type="region of interest" description="Disordered" evidence="1">
    <location>
        <begin position="422"/>
        <end position="448"/>
    </location>
</feature>
<feature type="region of interest" description="Disordered" evidence="1">
    <location>
        <begin position="298"/>
        <end position="399"/>
    </location>
</feature>
<protein>
    <submittedName>
        <fullName evidence="2">Uncharacterized protein</fullName>
    </submittedName>
</protein>
<feature type="compositionally biased region" description="Basic residues" evidence="1">
    <location>
        <begin position="472"/>
        <end position="482"/>
    </location>
</feature>
<feature type="region of interest" description="Disordered" evidence="1">
    <location>
        <begin position="869"/>
        <end position="891"/>
    </location>
</feature>
<name>A0A388KR40_CHABU</name>
<feature type="compositionally biased region" description="Basic and acidic residues" evidence="1">
    <location>
        <begin position="349"/>
        <end position="360"/>
    </location>
</feature>
<feature type="compositionally biased region" description="Acidic residues" evidence="1">
    <location>
        <begin position="306"/>
        <end position="336"/>
    </location>
</feature>
<evidence type="ECO:0000256" key="1">
    <source>
        <dbReference type="SAM" id="MobiDB-lite"/>
    </source>
</evidence>
<evidence type="ECO:0000313" key="3">
    <source>
        <dbReference type="Proteomes" id="UP000265515"/>
    </source>
</evidence>